<accession>A0A8X6QEJ7</accession>
<protein>
    <submittedName>
        <fullName evidence="1">Uncharacterized protein</fullName>
    </submittedName>
</protein>
<proteinExistence type="predicted"/>
<organism evidence="1 2">
    <name type="scientific">Nephila pilipes</name>
    <name type="common">Giant wood spider</name>
    <name type="synonym">Nephila maculata</name>
    <dbReference type="NCBI Taxonomy" id="299642"/>
    <lineage>
        <taxon>Eukaryota</taxon>
        <taxon>Metazoa</taxon>
        <taxon>Ecdysozoa</taxon>
        <taxon>Arthropoda</taxon>
        <taxon>Chelicerata</taxon>
        <taxon>Arachnida</taxon>
        <taxon>Araneae</taxon>
        <taxon>Araneomorphae</taxon>
        <taxon>Entelegynae</taxon>
        <taxon>Araneoidea</taxon>
        <taxon>Nephilidae</taxon>
        <taxon>Nephila</taxon>
    </lineage>
</organism>
<gene>
    <name evidence="1" type="ORF">NPIL_269581</name>
</gene>
<evidence type="ECO:0000313" key="2">
    <source>
        <dbReference type="Proteomes" id="UP000887013"/>
    </source>
</evidence>
<evidence type="ECO:0000313" key="1">
    <source>
        <dbReference type="EMBL" id="GFU20990.1"/>
    </source>
</evidence>
<comment type="caution">
    <text evidence="1">The sequence shown here is derived from an EMBL/GenBank/DDBJ whole genome shotgun (WGS) entry which is preliminary data.</text>
</comment>
<reference evidence="1" key="1">
    <citation type="submission" date="2020-08" db="EMBL/GenBank/DDBJ databases">
        <title>Multicomponent nature underlies the extraordinary mechanical properties of spider dragline silk.</title>
        <authorList>
            <person name="Kono N."/>
            <person name="Nakamura H."/>
            <person name="Mori M."/>
            <person name="Yoshida Y."/>
            <person name="Ohtoshi R."/>
            <person name="Malay A.D."/>
            <person name="Moran D.A.P."/>
            <person name="Tomita M."/>
            <person name="Numata K."/>
            <person name="Arakawa K."/>
        </authorList>
    </citation>
    <scope>NUCLEOTIDE SEQUENCE</scope>
</reference>
<sequence>MMRNENNTGAVSELGALPYTQLQNLGFWVLSVAYRSQKPTGVRQQSEDRGLRGKICFRFWHE</sequence>
<feature type="non-terminal residue" evidence="1">
    <location>
        <position position="62"/>
    </location>
</feature>
<keyword evidence="2" id="KW-1185">Reference proteome</keyword>
<dbReference type="Proteomes" id="UP000887013">
    <property type="component" value="Unassembled WGS sequence"/>
</dbReference>
<dbReference type="EMBL" id="BMAW01080743">
    <property type="protein sequence ID" value="GFU20990.1"/>
    <property type="molecule type" value="Genomic_DNA"/>
</dbReference>
<dbReference type="AlphaFoldDB" id="A0A8X6QEJ7"/>
<name>A0A8X6QEJ7_NEPPI</name>